<keyword evidence="2" id="KW-0812">Transmembrane</keyword>
<dbReference type="Proteomes" id="UP000292507">
    <property type="component" value="Unassembled WGS sequence"/>
</dbReference>
<accession>A0A4Q7Y3U2</accession>
<dbReference type="AlphaFoldDB" id="A0A4Q7Y3U2"/>
<sequence>MSVTKQRPTSALRHGAHERPARGGPPAAERAERRARRPALNPASDVRTWLIALGVIAVVLLAFIGMVALTALAGGDTFLS</sequence>
<evidence type="ECO:0000256" key="2">
    <source>
        <dbReference type="SAM" id="Phobius"/>
    </source>
</evidence>
<proteinExistence type="predicted"/>
<keyword evidence="4" id="KW-1185">Reference proteome</keyword>
<protein>
    <submittedName>
        <fullName evidence="3">Uncharacterized protein</fullName>
    </submittedName>
</protein>
<keyword evidence="2" id="KW-1133">Transmembrane helix</keyword>
<evidence type="ECO:0000313" key="3">
    <source>
        <dbReference type="EMBL" id="RZU30459.1"/>
    </source>
</evidence>
<reference evidence="3 4" key="1">
    <citation type="submission" date="2019-02" db="EMBL/GenBank/DDBJ databases">
        <title>Sequencing the genomes of 1000 actinobacteria strains.</title>
        <authorList>
            <person name="Klenk H.-P."/>
        </authorList>
    </citation>
    <scope>NUCLEOTIDE SEQUENCE [LARGE SCALE GENOMIC DNA]</scope>
    <source>
        <strain evidence="3 4">DSM 44509</strain>
    </source>
</reference>
<evidence type="ECO:0000313" key="4">
    <source>
        <dbReference type="Proteomes" id="UP000292507"/>
    </source>
</evidence>
<organism evidence="3 4">
    <name type="scientific">Blastococcus saxobsidens</name>
    <dbReference type="NCBI Taxonomy" id="138336"/>
    <lineage>
        <taxon>Bacteria</taxon>
        <taxon>Bacillati</taxon>
        <taxon>Actinomycetota</taxon>
        <taxon>Actinomycetes</taxon>
        <taxon>Geodermatophilales</taxon>
        <taxon>Geodermatophilaceae</taxon>
        <taxon>Blastococcus</taxon>
    </lineage>
</organism>
<gene>
    <name evidence="3" type="ORF">BKA19_0075</name>
</gene>
<keyword evidence="2" id="KW-0472">Membrane</keyword>
<dbReference type="EMBL" id="SHKV01000001">
    <property type="protein sequence ID" value="RZU30459.1"/>
    <property type="molecule type" value="Genomic_DNA"/>
</dbReference>
<name>A0A4Q7Y3U2_9ACTN</name>
<evidence type="ECO:0000256" key="1">
    <source>
        <dbReference type="SAM" id="MobiDB-lite"/>
    </source>
</evidence>
<comment type="caution">
    <text evidence="3">The sequence shown here is derived from an EMBL/GenBank/DDBJ whole genome shotgun (WGS) entry which is preliminary data.</text>
</comment>
<dbReference type="RefSeq" id="WP_130504115.1">
    <property type="nucleotide sequence ID" value="NZ_POQT01000033.1"/>
</dbReference>
<feature type="region of interest" description="Disordered" evidence="1">
    <location>
        <begin position="1"/>
        <end position="39"/>
    </location>
</feature>
<feature type="transmembrane region" description="Helical" evidence="2">
    <location>
        <begin position="49"/>
        <end position="74"/>
    </location>
</feature>